<gene>
    <name evidence="1" type="ORF">CONPUDRAFT_81496</name>
</gene>
<accession>A0A5M3MSY1</accession>
<sequence>MMVALIYVASPDSLVGSRQAPKLSLLVTNSDDGVPSPRCFFDHLALAFERQSRRHLCYLKARSYVLRKPSQ</sequence>
<keyword evidence="2" id="KW-1185">Reference proteome</keyword>
<organism evidence="1 2">
    <name type="scientific">Coniophora puteana (strain RWD-64-598)</name>
    <name type="common">Brown rot fungus</name>
    <dbReference type="NCBI Taxonomy" id="741705"/>
    <lineage>
        <taxon>Eukaryota</taxon>
        <taxon>Fungi</taxon>
        <taxon>Dikarya</taxon>
        <taxon>Basidiomycota</taxon>
        <taxon>Agaricomycotina</taxon>
        <taxon>Agaricomycetes</taxon>
        <taxon>Agaricomycetidae</taxon>
        <taxon>Boletales</taxon>
        <taxon>Coniophorineae</taxon>
        <taxon>Coniophoraceae</taxon>
        <taxon>Coniophora</taxon>
    </lineage>
</organism>
<dbReference type="RefSeq" id="XP_007767522.1">
    <property type="nucleotide sequence ID" value="XM_007769332.1"/>
</dbReference>
<dbReference type="AlphaFoldDB" id="A0A5M3MSY1"/>
<dbReference type="KEGG" id="cput:CONPUDRAFT_81496"/>
<evidence type="ECO:0000313" key="2">
    <source>
        <dbReference type="Proteomes" id="UP000053558"/>
    </source>
</evidence>
<name>A0A5M3MSY1_CONPW</name>
<evidence type="ECO:0000313" key="1">
    <source>
        <dbReference type="EMBL" id="EIW81755.1"/>
    </source>
</evidence>
<dbReference type="GeneID" id="19210251"/>
<comment type="caution">
    <text evidence="1">The sequence shown here is derived from an EMBL/GenBank/DDBJ whole genome shotgun (WGS) entry which is preliminary data.</text>
</comment>
<reference evidence="2" key="1">
    <citation type="journal article" date="2012" name="Science">
        <title>The Paleozoic origin of enzymatic lignin decomposition reconstructed from 31 fungal genomes.</title>
        <authorList>
            <person name="Floudas D."/>
            <person name="Binder M."/>
            <person name="Riley R."/>
            <person name="Barry K."/>
            <person name="Blanchette R.A."/>
            <person name="Henrissat B."/>
            <person name="Martinez A.T."/>
            <person name="Otillar R."/>
            <person name="Spatafora J.W."/>
            <person name="Yadav J.S."/>
            <person name="Aerts A."/>
            <person name="Benoit I."/>
            <person name="Boyd A."/>
            <person name="Carlson A."/>
            <person name="Copeland A."/>
            <person name="Coutinho P.M."/>
            <person name="de Vries R.P."/>
            <person name="Ferreira P."/>
            <person name="Findley K."/>
            <person name="Foster B."/>
            <person name="Gaskell J."/>
            <person name="Glotzer D."/>
            <person name="Gorecki P."/>
            <person name="Heitman J."/>
            <person name="Hesse C."/>
            <person name="Hori C."/>
            <person name="Igarashi K."/>
            <person name="Jurgens J.A."/>
            <person name="Kallen N."/>
            <person name="Kersten P."/>
            <person name="Kohler A."/>
            <person name="Kuees U."/>
            <person name="Kumar T.K.A."/>
            <person name="Kuo A."/>
            <person name="LaButti K."/>
            <person name="Larrondo L.F."/>
            <person name="Lindquist E."/>
            <person name="Ling A."/>
            <person name="Lombard V."/>
            <person name="Lucas S."/>
            <person name="Lundell T."/>
            <person name="Martin R."/>
            <person name="McLaughlin D.J."/>
            <person name="Morgenstern I."/>
            <person name="Morin E."/>
            <person name="Murat C."/>
            <person name="Nagy L.G."/>
            <person name="Nolan M."/>
            <person name="Ohm R.A."/>
            <person name="Patyshakuliyeva A."/>
            <person name="Rokas A."/>
            <person name="Ruiz-Duenas F.J."/>
            <person name="Sabat G."/>
            <person name="Salamov A."/>
            <person name="Samejima M."/>
            <person name="Schmutz J."/>
            <person name="Slot J.C."/>
            <person name="St John F."/>
            <person name="Stenlid J."/>
            <person name="Sun H."/>
            <person name="Sun S."/>
            <person name="Syed K."/>
            <person name="Tsang A."/>
            <person name="Wiebenga A."/>
            <person name="Young D."/>
            <person name="Pisabarro A."/>
            <person name="Eastwood D.C."/>
            <person name="Martin F."/>
            <person name="Cullen D."/>
            <person name="Grigoriev I.V."/>
            <person name="Hibbett D.S."/>
        </authorList>
    </citation>
    <scope>NUCLEOTIDE SEQUENCE [LARGE SCALE GENOMIC DNA]</scope>
    <source>
        <strain evidence="2">RWD-64-598 SS2</strain>
    </source>
</reference>
<proteinExistence type="predicted"/>
<dbReference type="EMBL" id="JH711577">
    <property type="protein sequence ID" value="EIW81755.1"/>
    <property type="molecule type" value="Genomic_DNA"/>
</dbReference>
<protein>
    <submittedName>
        <fullName evidence="1">Uncharacterized protein</fullName>
    </submittedName>
</protein>
<dbReference type="Proteomes" id="UP000053558">
    <property type="component" value="Unassembled WGS sequence"/>
</dbReference>